<evidence type="ECO:0000259" key="4">
    <source>
        <dbReference type="PROSITE" id="PS51077"/>
    </source>
</evidence>
<comment type="caution">
    <text evidence="6">The sequence shown here is derived from an EMBL/GenBank/DDBJ whole genome shotgun (WGS) entry which is preliminary data.</text>
</comment>
<proteinExistence type="predicted"/>
<evidence type="ECO:0000256" key="3">
    <source>
        <dbReference type="ARBA" id="ARBA00023163"/>
    </source>
</evidence>
<evidence type="ECO:0000256" key="1">
    <source>
        <dbReference type="ARBA" id="ARBA00023015"/>
    </source>
</evidence>
<evidence type="ECO:0000256" key="2">
    <source>
        <dbReference type="ARBA" id="ARBA00023125"/>
    </source>
</evidence>
<dbReference type="InterPro" id="IPR029016">
    <property type="entry name" value="GAF-like_dom_sf"/>
</dbReference>
<dbReference type="InterPro" id="IPR014757">
    <property type="entry name" value="Tscrpt_reg_IclR_C"/>
</dbReference>
<dbReference type="Gene3D" id="1.10.10.10">
    <property type="entry name" value="Winged helix-like DNA-binding domain superfamily/Winged helix DNA-binding domain"/>
    <property type="match status" value="1"/>
</dbReference>
<evidence type="ECO:0000313" key="6">
    <source>
        <dbReference type="EMBL" id="KIQ21746.1"/>
    </source>
</evidence>
<dbReference type="Pfam" id="PF09339">
    <property type="entry name" value="HTH_IclR"/>
    <property type="match status" value="1"/>
</dbReference>
<dbReference type="AlphaFoldDB" id="A0A0D0LNY8"/>
<dbReference type="RefSeq" id="WP_042582031.1">
    <property type="nucleotide sequence ID" value="NZ_JXQQ01000085.1"/>
</dbReference>
<dbReference type="PANTHER" id="PTHR30136:SF35">
    <property type="entry name" value="HTH-TYPE TRANSCRIPTIONAL REGULATOR RV1719"/>
    <property type="match status" value="1"/>
</dbReference>
<feature type="domain" description="HTH iclR-type" evidence="4">
    <location>
        <begin position="3"/>
        <end position="66"/>
    </location>
</feature>
<organism evidence="6 7">
    <name type="scientific">Variovorax paradoxus</name>
    <dbReference type="NCBI Taxonomy" id="34073"/>
    <lineage>
        <taxon>Bacteria</taxon>
        <taxon>Pseudomonadati</taxon>
        <taxon>Pseudomonadota</taxon>
        <taxon>Betaproteobacteria</taxon>
        <taxon>Burkholderiales</taxon>
        <taxon>Comamonadaceae</taxon>
        <taxon>Variovorax</taxon>
    </lineage>
</organism>
<dbReference type="SMART" id="SM00346">
    <property type="entry name" value="HTH_ICLR"/>
    <property type="match status" value="1"/>
</dbReference>
<dbReference type="InterPro" id="IPR005471">
    <property type="entry name" value="Tscrpt_reg_IclR_N"/>
</dbReference>
<dbReference type="GO" id="GO:0045892">
    <property type="term" value="P:negative regulation of DNA-templated transcription"/>
    <property type="evidence" value="ECO:0007669"/>
    <property type="project" value="TreeGrafter"/>
</dbReference>
<name>A0A0D0LNY8_VARPD</name>
<dbReference type="PROSITE" id="PS51078">
    <property type="entry name" value="ICLR_ED"/>
    <property type="match status" value="1"/>
</dbReference>
<feature type="domain" description="IclR-ED" evidence="5">
    <location>
        <begin position="66"/>
        <end position="247"/>
    </location>
</feature>
<keyword evidence="1" id="KW-0805">Transcription regulation</keyword>
<evidence type="ECO:0000259" key="5">
    <source>
        <dbReference type="PROSITE" id="PS51078"/>
    </source>
</evidence>
<dbReference type="Pfam" id="PF01614">
    <property type="entry name" value="IclR_C"/>
    <property type="match status" value="1"/>
</dbReference>
<dbReference type="InterPro" id="IPR050707">
    <property type="entry name" value="HTH_MetabolicPath_Reg"/>
</dbReference>
<keyword evidence="2" id="KW-0238">DNA-binding</keyword>
<sequence>MVVKTAFRVIEIVELFAREKQPLALSEMARLLDMPVSSCLGLIRTLEEQGYMYETGRRQGYYPTGRLLAMAQVIAAHDPVLDRVRATLEELRDAARETVVFGKFRDASQVVYLDVLSAPQRIRYTAESGETRPAYANSLGRALLSTLAPEARRALLGGMALLPLTDATLTTPDAIEAELQRSATRGWYGNLGESIPDLIGLAWPLRIGGEAYAISVAGPRYRMEPRIEEIAAMLRSACLAIEPKTETPR</sequence>
<dbReference type="SUPFAM" id="SSF55781">
    <property type="entry name" value="GAF domain-like"/>
    <property type="match status" value="1"/>
</dbReference>
<accession>A0A0D0LNY8</accession>
<protein>
    <submittedName>
        <fullName evidence="6">IclR family transcriptional regulator</fullName>
    </submittedName>
</protein>
<dbReference type="PROSITE" id="PS51077">
    <property type="entry name" value="HTH_ICLR"/>
    <property type="match status" value="1"/>
</dbReference>
<dbReference type="Gene3D" id="3.30.450.40">
    <property type="match status" value="1"/>
</dbReference>
<dbReference type="GO" id="GO:0003677">
    <property type="term" value="F:DNA binding"/>
    <property type="evidence" value="ECO:0007669"/>
    <property type="project" value="UniProtKB-KW"/>
</dbReference>
<dbReference type="Proteomes" id="UP000032067">
    <property type="component" value="Unassembled WGS sequence"/>
</dbReference>
<gene>
    <name evidence="6" type="ORF">RT97_27445</name>
</gene>
<evidence type="ECO:0000313" key="7">
    <source>
        <dbReference type="Proteomes" id="UP000032067"/>
    </source>
</evidence>
<keyword evidence="3" id="KW-0804">Transcription</keyword>
<reference evidence="6 7" key="1">
    <citation type="submission" date="2014-12" db="EMBL/GenBank/DDBJ databases">
        <title>16Stimator: statistical estimation of ribosomal gene copy numbers from draft genome assemblies.</title>
        <authorList>
            <person name="Perisin M.A."/>
            <person name="Vetter M."/>
            <person name="Gilbert J.A."/>
            <person name="Bergelson J."/>
        </authorList>
    </citation>
    <scope>NUCLEOTIDE SEQUENCE [LARGE SCALE GENOMIC DNA]</scope>
    <source>
        <strain evidence="6 7">MEDvA23</strain>
    </source>
</reference>
<dbReference type="InterPro" id="IPR036388">
    <property type="entry name" value="WH-like_DNA-bd_sf"/>
</dbReference>
<dbReference type="PANTHER" id="PTHR30136">
    <property type="entry name" value="HELIX-TURN-HELIX TRANSCRIPTIONAL REGULATOR, ICLR FAMILY"/>
    <property type="match status" value="1"/>
</dbReference>
<dbReference type="OrthoDB" id="8858707at2"/>
<dbReference type="EMBL" id="JXQQ01000085">
    <property type="protein sequence ID" value="KIQ21746.1"/>
    <property type="molecule type" value="Genomic_DNA"/>
</dbReference>
<dbReference type="SUPFAM" id="SSF46785">
    <property type="entry name" value="Winged helix' DNA-binding domain"/>
    <property type="match status" value="1"/>
</dbReference>
<dbReference type="InterPro" id="IPR036390">
    <property type="entry name" value="WH_DNA-bd_sf"/>
</dbReference>
<dbReference type="GO" id="GO:0003700">
    <property type="term" value="F:DNA-binding transcription factor activity"/>
    <property type="evidence" value="ECO:0007669"/>
    <property type="project" value="TreeGrafter"/>
</dbReference>